<keyword evidence="2" id="KW-1185">Reference proteome</keyword>
<organism evidence="1 2">
    <name type="scientific">Burkholderia anthinoferrum</name>
    <dbReference type="NCBI Taxonomy" id="3090833"/>
    <lineage>
        <taxon>Bacteria</taxon>
        <taxon>Pseudomonadati</taxon>
        <taxon>Pseudomonadota</taxon>
        <taxon>Betaproteobacteria</taxon>
        <taxon>Burkholderiales</taxon>
        <taxon>Burkholderiaceae</taxon>
        <taxon>Burkholderia</taxon>
    </lineage>
</organism>
<name>A0ABU5WNI2_9BURK</name>
<comment type="caution">
    <text evidence="1">The sequence shown here is derived from an EMBL/GenBank/DDBJ whole genome shotgun (WGS) entry which is preliminary data.</text>
</comment>
<evidence type="ECO:0008006" key="3">
    <source>
        <dbReference type="Google" id="ProtNLM"/>
    </source>
</evidence>
<evidence type="ECO:0000313" key="1">
    <source>
        <dbReference type="EMBL" id="MEB2580531.1"/>
    </source>
</evidence>
<dbReference type="RefSeq" id="WP_155753852.1">
    <property type="nucleotide sequence ID" value="NZ_JAWRKY010000007.1"/>
</dbReference>
<sequence length="58" mass="6887">MRDITPKPCLQARRPASRRQHVISEIERAVCAPSRITGKNPIRSLNEIKKFRFEWIRE</sequence>
<protein>
    <recommendedName>
        <fullName evidence="3">Transposase</fullName>
    </recommendedName>
</protein>
<gene>
    <name evidence="1" type="ORF">SB593_16385</name>
</gene>
<proteinExistence type="predicted"/>
<dbReference type="Proteomes" id="UP001304467">
    <property type="component" value="Unassembled WGS sequence"/>
</dbReference>
<dbReference type="EMBL" id="JAWRLE010000024">
    <property type="protein sequence ID" value="MEB2580531.1"/>
    <property type="molecule type" value="Genomic_DNA"/>
</dbReference>
<evidence type="ECO:0000313" key="2">
    <source>
        <dbReference type="Proteomes" id="UP001304467"/>
    </source>
</evidence>
<reference evidence="1 2" key="1">
    <citation type="journal article" date="2023" name="Front. Microbiol.">
        <title>Genomic analyses of Burkholderia respiratory isolates indicates two evolutionarily distinct B. anthina clades.</title>
        <authorList>
            <person name="Pham A."/>
            <person name="Volmer J.G."/>
            <person name="Chambers D.C."/>
            <person name="Smith D.J."/>
            <person name="Reid D.W."/>
            <person name="Burr L."/>
            <person name="Wells T.J."/>
        </authorList>
    </citation>
    <scope>NUCLEOTIDE SEQUENCE [LARGE SCALE GENOMIC DNA]</scope>
    <source>
        <strain evidence="1 2">BCCIQ07A</strain>
    </source>
</reference>
<accession>A0ABU5WNI2</accession>